<organism evidence="1 2">
    <name type="scientific">Kyrpidia spormannii</name>
    <dbReference type="NCBI Taxonomy" id="2055160"/>
    <lineage>
        <taxon>Bacteria</taxon>
        <taxon>Bacillati</taxon>
        <taxon>Bacillota</taxon>
        <taxon>Bacilli</taxon>
        <taxon>Bacillales</taxon>
        <taxon>Alicyclobacillaceae</taxon>
        <taxon>Kyrpidia</taxon>
    </lineage>
</organism>
<dbReference type="Gene3D" id="3.40.50.880">
    <property type="match status" value="1"/>
</dbReference>
<dbReference type="PANTHER" id="PTHR43235">
    <property type="entry name" value="GLUTAMINE AMIDOTRANSFERASE PB2B2.05-RELATED"/>
    <property type="match status" value="1"/>
</dbReference>
<dbReference type="PROSITE" id="PS51273">
    <property type="entry name" value="GATASE_TYPE_1"/>
    <property type="match status" value="1"/>
</dbReference>
<dbReference type="CDD" id="cd01745">
    <property type="entry name" value="GATase1_2"/>
    <property type="match status" value="1"/>
</dbReference>
<sequence>MRTIYDGQGDRVRKPLIGITTWKRCLPTFLGKQTELHTLGVEYVECVWSAGGIPVLLPNGGGEQTAAYAAIVDGLILSGGDDIDPESYGAARDGKACNFDRSVDASEIALVRIARKRNIPTLGICRGAQIVQVAFGGTLLTDIAERYPEHPQVHGSPEEILSLRHPVHLVGDSWLAGIYGRLTLHVNSIHHQCIHSVAEGFRVVGQSPDGLIEALESNGGWWCVCVQWHPEKLPESEHRKIFAEFIQLATRCAAYES</sequence>
<reference evidence="1 2" key="1">
    <citation type="submission" date="2020-04" db="EMBL/GenBank/DDBJ databases">
        <authorList>
            <person name="Hogendoorn C."/>
        </authorList>
    </citation>
    <scope>NUCLEOTIDE SEQUENCE [LARGE SCALE GENOMIC DNA]</scope>
    <source>
        <strain evidence="1">COOX1</strain>
    </source>
</reference>
<dbReference type="InterPro" id="IPR029062">
    <property type="entry name" value="Class_I_gatase-like"/>
</dbReference>
<protein>
    <submittedName>
        <fullName evidence="1">Putative glutamine amidotransferase</fullName>
        <ecNumber evidence="1">2.4.2.-</ecNumber>
    </submittedName>
</protein>
<keyword evidence="1" id="KW-0808">Transferase</keyword>
<dbReference type="GO" id="GO:0016757">
    <property type="term" value="F:glycosyltransferase activity"/>
    <property type="evidence" value="ECO:0007669"/>
    <property type="project" value="UniProtKB-KW"/>
</dbReference>
<dbReference type="RefSeq" id="WP_170086343.1">
    <property type="nucleotide sequence ID" value="NZ_CP047971.1"/>
</dbReference>
<gene>
    <name evidence="1" type="ORF">COOX1_3003</name>
</gene>
<dbReference type="GO" id="GO:0006598">
    <property type="term" value="P:polyamine catabolic process"/>
    <property type="evidence" value="ECO:0007669"/>
    <property type="project" value="TreeGrafter"/>
</dbReference>
<accession>A0A6F9EDL3</accession>
<dbReference type="InterPro" id="IPR044668">
    <property type="entry name" value="PuuD-like"/>
</dbReference>
<dbReference type="PANTHER" id="PTHR43235:SF1">
    <property type="entry name" value="GLUTAMINE AMIDOTRANSFERASE PB2B2.05-RELATED"/>
    <property type="match status" value="1"/>
</dbReference>
<name>A0A6F9EDL3_9BACL</name>
<evidence type="ECO:0000313" key="2">
    <source>
        <dbReference type="Proteomes" id="UP000502196"/>
    </source>
</evidence>
<dbReference type="EMBL" id="LR792683">
    <property type="protein sequence ID" value="CAB3395622.1"/>
    <property type="molecule type" value="Genomic_DNA"/>
</dbReference>
<dbReference type="GO" id="GO:0033969">
    <property type="term" value="F:gamma-glutamyl-gamma-aminobutyrate hydrolase activity"/>
    <property type="evidence" value="ECO:0007669"/>
    <property type="project" value="TreeGrafter"/>
</dbReference>
<dbReference type="GO" id="GO:0005829">
    <property type="term" value="C:cytosol"/>
    <property type="evidence" value="ECO:0007669"/>
    <property type="project" value="TreeGrafter"/>
</dbReference>
<keyword evidence="1" id="KW-0315">Glutamine amidotransferase</keyword>
<proteinExistence type="predicted"/>
<dbReference type="Pfam" id="PF07722">
    <property type="entry name" value="Peptidase_C26"/>
    <property type="match status" value="1"/>
</dbReference>
<keyword evidence="1" id="KW-0328">Glycosyltransferase</keyword>
<dbReference type="SUPFAM" id="SSF52317">
    <property type="entry name" value="Class I glutamine amidotransferase-like"/>
    <property type="match status" value="1"/>
</dbReference>
<dbReference type="AlphaFoldDB" id="A0A6F9EDL3"/>
<dbReference type="EC" id="2.4.2.-" evidence="1"/>
<dbReference type="Proteomes" id="UP000502196">
    <property type="component" value="Chromosome"/>
</dbReference>
<evidence type="ECO:0000313" key="1">
    <source>
        <dbReference type="EMBL" id="CAB3395622.1"/>
    </source>
</evidence>
<dbReference type="InterPro" id="IPR011697">
    <property type="entry name" value="Peptidase_C26"/>
</dbReference>